<dbReference type="Gene3D" id="3.30.70.790">
    <property type="entry name" value="UreE, C-terminal domain"/>
    <property type="match status" value="1"/>
</dbReference>
<reference evidence="3" key="1">
    <citation type="submission" date="2024-05" db="EMBL/GenBank/DDBJ databases">
        <title>Planctomycetes of the genus Singulisphaera possess chitinolytic capabilities.</title>
        <authorList>
            <person name="Ivanova A."/>
        </authorList>
    </citation>
    <scope>NUCLEOTIDE SEQUENCE</scope>
    <source>
        <strain evidence="3">Ch08T</strain>
    </source>
</reference>
<name>A0AAU7CEF3_9BACT</name>
<dbReference type="Pfam" id="PF09413">
    <property type="entry name" value="DUF2007"/>
    <property type="match status" value="1"/>
</dbReference>
<dbReference type="EMBL" id="CP155447">
    <property type="protein sequence ID" value="XBH03061.1"/>
    <property type="molecule type" value="Genomic_DNA"/>
</dbReference>
<gene>
    <name evidence="3" type="ORF">V5E97_32855</name>
</gene>
<dbReference type="AlphaFoldDB" id="A0AAU7CEF3"/>
<evidence type="ECO:0000259" key="2">
    <source>
        <dbReference type="Pfam" id="PF09413"/>
    </source>
</evidence>
<protein>
    <submittedName>
        <fullName evidence="3">DUF2007 domain-containing protein</fullName>
    </submittedName>
</protein>
<dbReference type="RefSeq" id="WP_406695801.1">
    <property type="nucleotide sequence ID" value="NZ_CP155447.1"/>
</dbReference>
<feature type="region of interest" description="Disordered" evidence="1">
    <location>
        <begin position="42"/>
        <end position="62"/>
    </location>
</feature>
<organism evidence="3">
    <name type="scientific">Singulisphaera sp. Ch08</name>
    <dbReference type="NCBI Taxonomy" id="3120278"/>
    <lineage>
        <taxon>Bacteria</taxon>
        <taxon>Pseudomonadati</taxon>
        <taxon>Planctomycetota</taxon>
        <taxon>Planctomycetia</taxon>
        <taxon>Isosphaerales</taxon>
        <taxon>Isosphaeraceae</taxon>
        <taxon>Singulisphaera</taxon>
    </lineage>
</organism>
<feature type="domain" description="DUF2007" evidence="2">
    <location>
        <begin position="69"/>
        <end position="133"/>
    </location>
</feature>
<evidence type="ECO:0000313" key="3">
    <source>
        <dbReference type="EMBL" id="XBH03061.1"/>
    </source>
</evidence>
<sequence length="146" mass="16322">MWTCPKCSVTVEPSFEICWSCGTSVDGVEDLTFVTADDAAPIEDRPADLSSKQESPLEPEWPAPPLELVECYRPRDSAEAKFLVDRLAEIGIMAVANGTHMGNTEYVLPLFSPRIEVRAEDYARARGLVDEFELRKKARREGVDVF</sequence>
<dbReference type="InterPro" id="IPR011322">
    <property type="entry name" value="N-reg_PII-like_a/b"/>
</dbReference>
<proteinExistence type="predicted"/>
<dbReference type="SUPFAM" id="SSF54913">
    <property type="entry name" value="GlnB-like"/>
    <property type="match status" value="1"/>
</dbReference>
<dbReference type="InterPro" id="IPR018551">
    <property type="entry name" value="DUF2007"/>
</dbReference>
<evidence type="ECO:0000256" key="1">
    <source>
        <dbReference type="SAM" id="MobiDB-lite"/>
    </source>
</evidence>
<accession>A0AAU7CEF3</accession>